<protein>
    <submittedName>
        <fullName evidence="4">Uncharacterized protein</fullName>
    </submittedName>
</protein>
<dbReference type="SUPFAM" id="SSF51412">
    <property type="entry name" value="Inosine monophosphate dehydrogenase (IMPDH)"/>
    <property type="match status" value="1"/>
</dbReference>
<evidence type="ECO:0000256" key="2">
    <source>
        <dbReference type="ARBA" id="ARBA00022643"/>
    </source>
</evidence>
<keyword evidence="3" id="KW-0560">Oxidoreductase</keyword>
<evidence type="ECO:0000313" key="4">
    <source>
        <dbReference type="EMBL" id="QBZ57386.1"/>
    </source>
</evidence>
<dbReference type="PANTHER" id="PTHR32332:SF34">
    <property type="entry name" value="2-NITROPROPANE DIOXYGENASE FAMILY, PUTATIVE-RELATED"/>
    <property type="match status" value="1"/>
</dbReference>
<proteinExistence type="predicted"/>
<dbReference type="Gene3D" id="3.20.20.70">
    <property type="entry name" value="Aldolase class I"/>
    <property type="match status" value="1"/>
</dbReference>
<evidence type="ECO:0000256" key="1">
    <source>
        <dbReference type="ARBA" id="ARBA00022630"/>
    </source>
</evidence>
<dbReference type="EMBL" id="CP034205">
    <property type="protein sequence ID" value="QBZ57386.1"/>
    <property type="molecule type" value="Genomic_DNA"/>
</dbReference>
<keyword evidence="2" id="KW-0288">FMN</keyword>
<dbReference type="GO" id="GO:0018580">
    <property type="term" value="F:nitronate monooxygenase activity"/>
    <property type="evidence" value="ECO:0007669"/>
    <property type="project" value="InterPro"/>
</dbReference>
<gene>
    <name evidence="4" type="ORF">PoMZ_02309</name>
</gene>
<dbReference type="PANTHER" id="PTHR32332">
    <property type="entry name" value="2-NITROPROPANE DIOXYGENASE"/>
    <property type="match status" value="1"/>
</dbReference>
<dbReference type="Pfam" id="PF03060">
    <property type="entry name" value="NMO"/>
    <property type="match status" value="1"/>
</dbReference>
<dbReference type="InterPro" id="IPR013785">
    <property type="entry name" value="Aldolase_TIM"/>
</dbReference>
<dbReference type="AlphaFoldDB" id="A0A4P7N8S5"/>
<evidence type="ECO:0000313" key="5">
    <source>
        <dbReference type="Proteomes" id="UP000294847"/>
    </source>
</evidence>
<keyword evidence="1" id="KW-0285">Flavoprotein</keyword>
<organism evidence="4 5">
    <name type="scientific">Pyricularia oryzae</name>
    <name type="common">Rice blast fungus</name>
    <name type="synonym">Magnaporthe oryzae</name>
    <dbReference type="NCBI Taxonomy" id="318829"/>
    <lineage>
        <taxon>Eukaryota</taxon>
        <taxon>Fungi</taxon>
        <taxon>Dikarya</taxon>
        <taxon>Ascomycota</taxon>
        <taxon>Pezizomycotina</taxon>
        <taxon>Sordariomycetes</taxon>
        <taxon>Sordariomycetidae</taxon>
        <taxon>Magnaporthales</taxon>
        <taxon>Pyriculariaceae</taxon>
        <taxon>Pyricularia</taxon>
    </lineage>
</organism>
<dbReference type="Proteomes" id="UP000294847">
    <property type="component" value="Chromosome 2"/>
</dbReference>
<dbReference type="CDD" id="cd04730">
    <property type="entry name" value="NPD_like"/>
    <property type="match status" value="1"/>
</dbReference>
<sequence length="399" mass="42115">MLKSVCRLHRAKFPSHHHHILTTRKPVYTSLQKTALIATMATTTLLKKWFPHTEAPVIISAPMLGIATGTLAAQVTKAGGLGMVPGGYDVTPGSTQLAELDAELSTVRQVLGLQTSSDPLPVGIGFICCHEIVDKHFGGRGLADLVAKHRPAAVWLFAPEPDAGYEKLVRAARDAAAAAGYEVKVFAQVGTVADARRAVAAGVDVVVAQGVDAGGHQFAVGSGIVGLVPEVRDMVDDEFPGKEVAVVAAGGIADGRGVAAALALGAEGAVMGTRFLVADEAKTADWQRKMVLETRDGGLNTNKSVFHDQLRGTDSLWPPFYDGRAIVTDSYRDHRVGVSLEENKKRFNQAKESGDNSSRGVVWSGSGVGLVRKSGPAGDIVKQTRDEAKKRIKAAQSFA</sequence>
<name>A0A4P7N8S5_PYROR</name>
<dbReference type="InterPro" id="IPR004136">
    <property type="entry name" value="NMO"/>
</dbReference>
<reference evidence="4 5" key="1">
    <citation type="journal article" date="2019" name="Mol. Biol. Evol.">
        <title>Blast fungal genomes show frequent chromosomal changes, gene gains and losses, and effector gene turnover.</title>
        <authorList>
            <person name="Gomez Luciano L.B."/>
            <person name="Jason Tsai I."/>
            <person name="Chuma I."/>
            <person name="Tosa Y."/>
            <person name="Chen Y.H."/>
            <person name="Li J.Y."/>
            <person name="Li M.Y."/>
            <person name="Jade Lu M.Y."/>
            <person name="Nakayashiki H."/>
            <person name="Li W.H."/>
        </authorList>
    </citation>
    <scope>NUCLEOTIDE SEQUENCE [LARGE SCALE GENOMIC DNA]</scope>
    <source>
        <strain evidence="4">MZ5-1-6</strain>
    </source>
</reference>
<evidence type="ECO:0000256" key="3">
    <source>
        <dbReference type="ARBA" id="ARBA00023002"/>
    </source>
</evidence>
<accession>A0A4P7N8S5</accession>